<protein>
    <submittedName>
        <fullName evidence="3">Microtubule-associated protein RP/EB family member 1-like</fullName>
    </submittedName>
</protein>
<gene>
    <name evidence="3" type="primary">LOC108075997</name>
</gene>
<dbReference type="InterPro" id="IPR036872">
    <property type="entry name" value="CH_dom_sf"/>
</dbReference>
<dbReference type="GO" id="GO:0008017">
    <property type="term" value="F:microtubule binding"/>
    <property type="evidence" value="ECO:0007669"/>
    <property type="project" value="InterPro"/>
</dbReference>
<dbReference type="PROSITE" id="PS50021">
    <property type="entry name" value="CH"/>
    <property type="match status" value="1"/>
</dbReference>
<dbReference type="OrthoDB" id="1744080at2759"/>
<dbReference type="InterPro" id="IPR027328">
    <property type="entry name" value="MAPRE"/>
</dbReference>
<dbReference type="InterPro" id="IPR001715">
    <property type="entry name" value="CH_dom"/>
</dbReference>
<feature type="domain" description="Calponin-homology (CH)" evidence="1">
    <location>
        <begin position="15"/>
        <end position="118"/>
    </location>
</feature>
<dbReference type="Gene3D" id="1.10.418.10">
    <property type="entry name" value="Calponin-like domain"/>
    <property type="match status" value="1"/>
</dbReference>
<accession>A0A6P4I7K7</accession>
<dbReference type="AlphaFoldDB" id="A0A6P4I7K7"/>
<sequence>MKCVTSITSIRNAGNMSRYQMVDWINGKSQEINITRIEDLCTGVAYCRLMKTIFPKSINLKRVKMLPMGEKDYVHNLRLLQAAFNYLELDYPVPIDLLIQGRFKHNFEFLQFFKKFYDSQTKPELKRKIARVVPRMKASNQVGTKSYLGEMAVIEEEKPVNPKQIQAELLEKIIRARDFAYNKLVMIEQMIAKIDKDEEHLQEFCRIINSVLSAPRNDQDPDGNIEINDGKIGLYNGNLDFEDGNIDAKDEYKDDKDEYNEYIQAMSGYLDPAHNPH</sequence>
<evidence type="ECO:0000313" key="2">
    <source>
        <dbReference type="Proteomes" id="UP001652661"/>
    </source>
</evidence>
<dbReference type="Pfam" id="PF00307">
    <property type="entry name" value="CH"/>
    <property type="match status" value="1"/>
</dbReference>
<name>A0A6P4I7K7_DROKI</name>
<dbReference type="GeneID" id="108075997"/>
<dbReference type="CDD" id="cd00014">
    <property type="entry name" value="CH_SF"/>
    <property type="match status" value="1"/>
</dbReference>
<organism evidence="2 3">
    <name type="scientific">Drosophila kikkawai</name>
    <name type="common">Fruit fly</name>
    <dbReference type="NCBI Taxonomy" id="30033"/>
    <lineage>
        <taxon>Eukaryota</taxon>
        <taxon>Metazoa</taxon>
        <taxon>Ecdysozoa</taxon>
        <taxon>Arthropoda</taxon>
        <taxon>Hexapoda</taxon>
        <taxon>Insecta</taxon>
        <taxon>Pterygota</taxon>
        <taxon>Neoptera</taxon>
        <taxon>Endopterygota</taxon>
        <taxon>Diptera</taxon>
        <taxon>Brachycera</taxon>
        <taxon>Muscomorpha</taxon>
        <taxon>Ephydroidea</taxon>
        <taxon>Drosophilidae</taxon>
        <taxon>Drosophila</taxon>
        <taxon>Sophophora</taxon>
    </lineage>
</organism>
<reference evidence="3" key="1">
    <citation type="submission" date="2025-08" db="UniProtKB">
        <authorList>
            <consortium name="RefSeq"/>
        </authorList>
    </citation>
    <scope>IDENTIFICATION</scope>
    <source>
        <strain evidence="3">14028-0561.14</strain>
        <tissue evidence="3">Whole fly</tissue>
    </source>
</reference>
<dbReference type="Proteomes" id="UP001652661">
    <property type="component" value="Chromosome X"/>
</dbReference>
<dbReference type="PANTHER" id="PTHR10623">
    <property type="entry name" value="MICROTUBULE-ASSOCIATED PROTEIN RP/EB FAMILY MEMBER"/>
    <property type="match status" value="1"/>
</dbReference>
<evidence type="ECO:0000259" key="1">
    <source>
        <dbReference type="PROSITE" id="PS50021"/>
    </source>
</evidence>
<proteinExistence type="predicted"/>
<dbReference type="RefSeq" id="XP_017024140.1">
    <property type="nucleotide sequence ID" value="XM_017168651.1"/>
</dbReference>
<dbReference type="SUPFAM" id="SSF47576">
    <property type="entry name" value="Calponin-homology domain, CH-domain"/>
    <property type="match status" value="1"/>
</dbReference>
<keyword evidence="2" id="KW-1185">Reference proteome</keyword>
<evidence type="ECO:0000313" key="3">
    <source>
        <dbReference type="RefSeq" id="XP_017024140.1"/>
    </source>
</evidence>